<feature type="binding site" evidence="12">
    <location>
        <position position="186"/>
    </location>
    <ligand>
        <name>UDP-N-acetyl-alpha-D-muramoyl-L-alanyl-D-glutamate</name>
        <dbReference type="ChEBI" id="CHEBI:83900"/>
    </ligand>
</feature>
<evidence type="ECO:0000256" key="10">
    <source>
        <dbReference type="ARBA" id="ARBA00023306"/>
    </source>
</evidence>
<keyword evidence="6 12" id="KW-0547">Nucleotide-binding</keyword>
<evidence type="ECO:0000259" key="16">
    <source>
        <dbReference type="Pfam" id="PF08245"/>
    </source>
</evidence>
<dbReference type="InterPro" id="IPR036615">
    <property type="entry name" value="Mur_ligase_C_dom_sf"/>
</dbReference>
<dbReference type="Gene3D" id="3.40.1190.10">
    <property type="entry name" value="Mur-like, catalytic domain"/>
    <property type="match status" value="1"/>
</dbReference>
<feature type="modified residue" description="N6-carboxylysine" evidence="12">
    <location>
        <position position="220"/>
    </location>
</feature>
<comment type="cofactor">
    <cofactor evidence="12">
        <name>Mg(2+)</name>
        <dbReference type="ChEBI" id="CHEBI:18420"/>
    </cofactor>
</comment>
<dbReference type="GO" id="GO:0009252">
    <property type="term" value="P:peptidoglycan biosynthetic process"/>
    <property type="evidence" value="ECO:0007669"/>
    <property type="project" value="UniProtKB-UniRule"/>
</dbReference>
<dbReference type="InterPro" id="IPR035911">
    <property type="entry name" value="MurE/MurF_N"/>
</dbReference>
<organism evidence="17">
    <name type="scientific">Candidatus Paraimprobicoccus trichonymphae</name>
    <dbReference type="NCBI Taxonomy" id="3033793"/>
    <lineage>
        <taxon>Bacteria</taxon>
        <taxon>Bacillati</taxon>
        <taxon>Bacillota</taxon>
        <taxon>Clostridia</taxon>
        <taxon>Candidatus Paraimprobicoccus</taxon>
    </lineage>
</organism>
<evidence type="ECO:0000256" key="9">
    <source>
        <dbReference type="ARBA" id="ARBA00022984"/>
    </source>
</evidence>
<feature type="binding site" evidence="12">
    <location>
        <position position="379"/>
    </location>
    <ligand>
        <name>meso-2,6-diaminopimelate</name>
        <dbReference type="ChEBI" id="CHEBI:57791"/>
    </ligand>
</feature>
<feature type="binding site" evidence="12">
    <location>
        <position position="455"/>
    </location>
    <ligand>
        <name>meso-2,6-diaminopimelate</name>
        <dbReference type="ChEBI" id="CHEBI:57791"/>
    </ligand>
</feature>
<reference evidence="17" key="1">
    <citation type="journal article" date="2023" name="ISME J.">
        <title>Emergence of putative energy parasites within Clostridia revealed by genome analysis of a novel endosymbiotic clade.</title>
        <authorList>
            <person name="Takahashi K."/>
            <person name="Kuwahara H."/>
            <person name="Horikawa Y."/>
            <person name="Izawa K."/>
            <person name="Kato D."/>
            <person name="Inagaki T."/>
            <person name="Yuki M."/>
            <person name="Ohkuma M."/>
            <person name="Hongoh Y."/>
        </authorList>
    </citation>
    <scope>NUCLEOTIDE SEQUENCE</scope>
    <source>
        <strain evidence="17">RsTa-C01</strain>
    </source>
</reference>
<dbReference type="Pfam" id="PF02875">
    <property type="entry name" value="Mur_ligase_C"/>
    <property type="match status" value="1"/>
</dbReference>
<dbReference type="InterPro" id="IPR005761">
    <property type="entry name" value="UDP-N-AcMur-Glu-dNH2Pim_ligase"/>
</dbReference>
<dbReference type="GO" id="GO:0071555">
    <property type="term" value="P:cell wall organization"/>
    <property type="evidence" value="ECO:0007669"/>
    <property type="project" value="UniProtKB-KW"/>
</dbReference>
<dbReference type="GO" id="GO:0008765">
    <property type="term" value="F:UDP-N-acetylmuramoylalanyl-D-glutamate-2,6-diaminopimelate ligase activity"/>
    <property type="evidence" value="ECO:0007669"/>
    <property type="project" value="UniProtKB-UniRule"/>
</dbReference>
<dbReference type="PANTHER" id="PTHR23135:SF4">
    <property type="entry name" value="UDP-N-ACETYLMURAMOYL-L-ALANYL-D-GLUTAMATE--2,6-DIAMINOPIMELATE LIGASE MURE HOMOLOG, CHLOROPLASTIC"/>
    <property type="match status" value="1"/>
</dbReference>
<dbReference type="Pfam" id="PF08245">
    <property type="entry name" value="Mur_ligase_M"/>
    <property type="match status" value="1"/>
</dbReference>
<evidence type="ECO:0000259" key="14">
    <source>
        <dbReference type="Pfam" id="PF01225"/>
    </source>
</evidence>
<dbReference type="Proteomes" id="UP001335720">
    <property type="component" value="Chromosome"/>
</dbReference>
<feature type="domain" description="Mur ligase central" evidence="16">
    <location>
        <begin position="107"/>
        <end position="308"/>
    </location>
</feature>
<feature type="binding site" evidence="12">
    <location>
        <begin position="403"/>
        <end position="406"/>
    </location>
    <ligand>
        <name>meso-2,6-diaminopimelate</name>
        <dbReference type="ChEBI" id="CHEBI:57791"/>
    </ligand>
</feature>
<dbReference type="Gene3D" id="3.40.1390.10">
    <property type="entry name" value="MurE/MurF, N-terminal domain"/>
    <property type="match status" value="1"/>
</dbReference>
<keyword evidence="12" id="KW-0460">Magnesium</keyword>
<evidence type="ECO:0000256" key="6">
    <source>
        <dbReference type="ARBA" id="ARBA00022741"/>
    </source>
</evidence>
<feature type="binding site" evidence="12">
    <location>
        <begin position="151"/>
        <end position="152"/>
    </location>
    <ligand>
        <name>UDP-N-acetyl-alpha-D-muramoyl-L-alanyl-D-glutamate</name>
        <dbReference type="ChEBI" id="CHEBI:83900"/>
    </ligand>
</feature>
<evidence type="ECO:0000256" key="12">
    <source>
        <dbReference type="HAMAP-Rule" id="MF_00208"/>
    </source>
</evidence>
<evidence type="ECO:0000256" key="7">
    <source>
        <dbReference type="ARBA" id="ARBA00022840"/>
    </source>
</evidence>
<keyword evidence="9 12" id="KW-0573">Peptidoglycan synthesis</keyword>
<dbReference type="GO" id="GO:0000287">
    <property type="term" value="F:magnesium ion binding"/>
    <property type="evidence" value="ECO:0007669"/>
    <property type="project" value="UniProtKB-UniRule"/>
</dbReference>
<feature type="domain" description="Mur ligase C-terminal" evidence="15">
    <location>
        <begin position="330"/>
        <end position="457"/>
    </location>
</feature>
<dbReference type="EC" id="6.3.2.13" evidence="12"/>
<dbReference type="SUPFAM" id="SSF53623">
    <property type="entry name" value="MurD-like peptide ligases, catalytic domain"/>
    <property type="match status" value="1"/>
</dbReference>
<dbReference type="PROSITE" id="PS01011">
    <property type="entry name" value="FOLYLPOLYGLU_SYNT_1"/>
    <property type="match status" value="1"/>
</dbReference>
<feature type="domain" description="Mur ligase N-terminal catalytic" evidence="14">
    <location>
        <begin position="24"/>
        <end position="78"/>
    </location>
</feature>
<evidence type="ECO:0000256" key="5">
    <source>
        <dbReference type="ARBA" id="ARBA00022618"/>
    </source>
</evidence>
<dbReference type="InterPro" id="IPR013221">
    <property type="entry name" value="Mur_ligase_cen"/>
</dbReference>
<feature type="binding site" evidence="12">
    <location>
        <position position="459"/>
    </location>
    <ligand>
        <name>meso-2,6-diaminopimelate</name>
        <dbReference type="ChEBI" id="CHEBI:57791"/>
    </ligand>
</feature>
<comment type="PTM">
    <text evidence="12">Carboxylation is probably crucial for Mg(2+) binding and, consequently, for the gamma-phosphate positioning of ATP.</text>
</comment>
<keyword evidence="8 12" id="KW-0133">Cell shape</keyword>
<evidence type="ECO:0000259" key="15">
    <source>
        <dbReference type="Pfam" id="PF02875"/>
    </source>
</evidence>
<comment type="catalytic activity">
    <reaction evidence="12">
        <text>UDP-N-acetyl-alpha-D-muramoyl-L-alanyl-D-glutamate + meso-2,6-diaminopimelate + ATP = UDP-N-acetyl-alpha-D-muramoyl-L-alanyl-gamma-D-glutamyl-meso-2,6-diaminopimelate + ADP + phosphate + H(+)</text>
        <dbReference type="Rhea" id="RHEA:23676"/>
        <dbReference type="ChEBI" id="CHEBI:15378"/>
        <dbReference type="ChEBI" id="CHEBI:30616"/>
        <dbReference type="ChEBI" id="CHEBI:43474"/>
        <dbReference type="ChEBI" id="CHEBI:57791"/>
        <dbReference type="ChEBI" id="CHEBI:83900"/>
        <dbReference type="ChEBI" id="CHEBI:83905"/>
        <dbReference type="ChEBI" id="CHEBI:456216"/>
        <dbReference type="EC" id="6.3.2.13"/>
    </reaction>
</comment>
<keyword evidence="11 12" id="KW-0961">Cell wall biogenesis/degradation</keyword>
<evidence type="ECO:0000256" key="3">
    <source>
        <dbReference type="ARBA" id="ARBA00022490"/>
    </source>
</evidence>
<dbReference type="GO" id="GO:0004326">
    <property type="term" value="F:tetrahydrofolylpolyglutamate synthase activity"/>
    <property type="evidence" value="ECO:0007669"/>
    <property type="project" value="InterPro"/>
</dbReference>
<evidence type="ECO:0000313" key="17">
    <source>
        <dbReference type="EMBL" id="BED92438.1"/>
    </source>
</evidence>
<dbReference type="NCBIfam" id="NF001126">
    <property type="entry name" value="PRK00139.1-4"/>
    <property type="match status" value="1"/>
</dbReference>
<dbReference type="InterPro" id="IPR004101">
    <property type="entry name" value="Mur_ligase_C"/>
</dbReference>
<feature type="binding site" evidence="12">
    <location>
        <position position="31"/>
    </location>
    <ligand>
        <name>UDP-N-acetyl-alpha-D-muramoyl-L-alanyl-D-glutamate</name>
        <dbReference type="ChEBI" id="CHEBI:83900"/>
    </ligand>
</feature>
<gene>
    <name evidence="12" type="primary">murE</name>
    <name evidence="17" type="ORF">RsTaC01_0166</name>
</gene>
<dbReference type="InterPro" id="IPR036565">
    <property type="entry name" value="Mur-like_cat_sf"/>
</dbReference>
<comment type="pathway">
    <text evidence="1 12 13">Cell wall biogenesis; peptidoglycan biosynthesis.</text>
</comment>
<sequence>MKLYDILKNVDFINNFDDFKNIEISDIVYESWKVKKDCIFVCLRGKKSDGHKYIQEALNKNCVVIVAEEKNLNVKNLVIVKNTRKALAIMSCNFFENPASKLVTIGVTGTKGKTTVTCMIKNILEASSEKVGTIGTLGACIKNEIIELKNTTPESYEVQKYLKYMLDKKCRYAVIEASSLGLKNHRLDGFVFDYGIFTNFSSDHIGENEHENMQDYLESKSLLFKKCKIGFFNQDDENFTNIIKNHICKIKTFGFSDNCDIYCKNTDLISKNGNIGIKSDFLGNTNINLEIFIPGKFSVYNALAAVSVCCDIKIMKKHIIFGIKNTKVKGRVEILDVSDKFVLLIDYAHNALSMKNILETLREYKPKRLVNMFGSGGNRPKVRRYEMGEISGNLADLSIITTDNPRFENISNIIEDIKIGINKTNGKYIVIPDRKEAIRYCIENAKEGDIVVLAGKGHETYQEINGVKYDFDERVVVKNIIGSK</sequence>
<evidence type="ECO:0000256" key="2">
    <source>
        <dbReference type="ARBA" id="ARBA00005898"/>
    </source>
</evidence>
<keyword evidence="3 12" id="KW-0963">Cytoplasm</keyword>
<keyword evidence="4 12" id="KW-0436">Ligase</keyword>
<evidence type="ECO:0000256" key="8">
    <source>
        <dbReference type="ARBA" id="ARBA00022960"/>
    </source>
</evidence>
<name>A0AA48I987_9FIRM</name>
<feature type="short sequence motif" description="Meso-diaminopimelate recognition motif" evidence="12">
    <location>
        <begin position="403"/>
        <end position="406"/>
    </location>
</feature>
<comment type="caution">
    <text evidence="12">Lacks conserved residue(s) required for the propagation of feature annotation.</text>
</comment>
<dbReference type="GO" id="GO:0008360">
    <property type="term" value="P:regulation of cell shape"/>
    <property type="evidence" value="ECO:0007669"/>
    <property type="project" value="UniProtKB-KW"/>
</dbReference>
<evidence type="ECO:0000256" key="13">
    <source>
        <dbReference type="RuleBase" id="RU004135"/>
    </source>
</evidence>
<dbReference type="EMBL" id="AP027925">
    <property type="protein sequence ID" value="BED92438.1"/>
    <property type="molecule type" value="Genomic_DNA"/>
</dbReference>
<keyword evidence="7 12" id="KW-0067">ATP-binding</keyword>
<dbReference type="SUPFAM" id="SSF63418">
    <property type="entry name" value="MurE/MurF N-terminal domain"/>
    <property type="match status" value="1"/>
</dbReference>
<feature type="binding site" evidence="12">
    <location>
        <begin position="109"/>
        <end position="115"/>
    </location>
    <ligand>
        <name>ATP</name>
        <dbReference type="ChEBI" id="CHEBI:30616"/>
    </ligand>
</feature>
<keyword evidence="5 12" id="KW-0132">Cell division</keyword>
<evidence type="ECO:0000256" key="4">
    <source>
        <dbReference type="ARBA" id="ARBA00022598"/>
    </source>
</evidence>
<keyword evidence="10 12" id="KW-0131">Cell cycle</keyword>
<comment type="function">
    <text evidence="12">Catalyzes the addition of meso-diaminopimelic acid to the nucleotide precursor UDP-N-acetylmuramoyl-L-alanyl-D-glutamate (UMAG) in the biosynthesis of bacterial cell-wall peptidoglycan.</text>
</comment>
<dbReference type="GO" id="GO:0005524">
    <property type="term" value="F:ATP binding"/>
    <property type="evidence" value="ECO:0007669"/>
    <property type="project" value="UniProtKB-UniRule"/>
</dbReference>
<proteinExistence type="inferred from homology"/>
<comment type="subcellular location">
    <subcellularLocation>
        <location evidence="12 13">Cytoplasm</location>
    </subcellularLocation>
</comment>
<dbReference type="AlphaFoldDB" id="A0AA48I987"/>
<comment type="similarity">
    <text evidence="2 12">Belongs to the MurCDEF family. MurE subfamily.</text>
</comment>
<dbReference type="KEGG" id="ptrh:RsTaC01_0166"/>
<dbReference type="HAMAP" id="MF_00208">
    <property type="entry name" value="MurE"/>
    <property type="match status" value="1"/>
</dbReference>
<protein>
    <recommendedName>
        <fullName evidence="12">UDP-N-acetylmuramoyl-L-alanyl-D-glutamate--2,6-diaminopimelate ligase</fullName>
        <ecNumber evidence="12">6.3.2.13</ecNumber>
    </recommendedName>
    <alternativeName>
        <fullName evidence="12">Meso-A2pm-adding enzyme</fullName>
    </alternativeName>
    <alternativeName>
        <fullName evidence="12">Meso-diaminopimelate-adding enzyme</fullName>
    </alternativeName>
    <alternativeName>
        <fullName evidence="12">UDP-MurNAc-L-Ala-D-Glu:meso-diaminopimelate ligase</fullName>
    </alternativeName>
    <alternativeName>
        <fullName evidence="12">UDP-MurNAc-tripeptide synthetase</fullName>
    </alternativeName>
    <alternativeName>
        <fullName evidence="12">UDP-N-acetylmuramyl-tripeptide synthetase</fullName>
    </alternativeName>
</protein>
<dbReference type="SUPFAM" id="SSF53244">
    <property type="entry name" value="MurD-like peptide ligases, peptide-binding domain"/>
    <property type="match status" value="1"/>
</dbReference>
<dbReference type="InterPro" id="IPR018109">
    <property type="entry name" value="Folylpolyglutamate_synth_CS"/>
</dbReference>
<dbReference type="Pfam" id="PF01225">
    <property type="entry name" value="Mur_ligase"/>
    <property type="match status" value="1"/>
</dbReference>
<dbReference type="GO" id="GO:0005737">
    <property type="term" value="C:cytoplasm"/>
    <property type="evidence" value="ECO:0007669"/>
    <property type="project" value="UniProtKB-SubCell"/>
</dbReference>
<accession>A0AA48I987</accession>
<dbReference type="InterPro" id="IPR000713">
    <property type="entry name" value="Mur_ligase_N"/>
</dbReference>
<evidence type="ECO:0000256" key="11">
    <source>
        <dbReference type="ARBA" id="ARBA00023316"/>
    </source>
</evidence>
<dbReference type="NCBIfam" id="TIGR01085">
    <property type="entry name" value="murE"/>
    <property type="match status" value="1"/>
</dbReference>
<dbReference type="Gene3D" id="3.90.190.20">
    <property type="entry name" value="Mur ligase, C-terminal domain"/>
    <property type="match status" value="1"/>
</dbReference>
<dbReference type="GO" id="GO:0051301">
    <property type="term" value="P:cell division"/>
    <property type="evidence" value="ECO:0007669"/>
    <property type="project" value="UniProtKB-KW"/>
</dbReference>
<dbReference type="PANTHER" id="PTHR23135">
    <property type="entry name" value="MUR LIGASE FAMILY MEMBER"/>
    <property type="match status" value="1"/>
</dbReference>
<evidence type="ECO:0000256" key="1">
    <source>
        <dbReference type="ARBA" id="ARBA00004752"/>
    </source>
</evidence>
<feature type="binding site" evidence="12">
    <location>
        <position position="150"/>
    </location>
    <ligand>
        <name>UDP-N-acetyl-alpha-D-muramoyl-L-alanyl-D-glutamate</name>
        <dbReference type="ChEBI" id="CHEBI:83900"/>
    </ligand>
</feature>
<feature type="binding site" evidence="12">
    <location>
        <position position="178"/>
    </location>
    <ligand>
        <name>UDP-N-acetyl-alpha-D-muramoyl-L-alanyl-D-glutamate</name>
        <dbReference type="ChEBI" id="CHEBI:83900"/>
    </ligand>
</feature>